<dbReference type="EMBL" id="BLLF01003931">
    <property type="protein sequence ID" value="GFH28555.1"/>
    <property type="molecule type" value="Genomic_DNA"/>
</dbReference>
<comment type="caution">
    <text evidence="2">The sequence shown here is derived from an EMBL/GenBank/DDBJ whole genome shotgun (WGS) entry which is preliminary data.</text>
</comment>
<protein>
    <submittedName>
        <fullName evidence="2">Uncharacterized protein LOC106758329</fullName>
    </submittedName>
</protein>
<keyword evidence="3" id="KW-1185">Reference proteome</keyword>
<organism evidence="2 3">
    <name type="scientific">Haematococcus lacustris</name>
    <name type="common">Green alga</name>
    <name type="synonym">Haematococcus pluvialis</name>
    <dbReference type="NCBI Taxonomy" id="44745"/>
    <lineage>
        <taxon>Eukaryota</taxon>
        <taxon>Viridiplantae</taxon>
        <taxon>Chlorophyta</taxon>
        <taxon>core chlorophytes</taxon>
        <taxon>Chlorophyceae</taxon>
        <taxon>CS clade</taxon>
        <taxon>Chlamydomonadales</taxon>
        <taxon>Haematococcaceae</taxon>
        <taxon>Haematococcus</taxon>
    </lineage>
</organism>
<feature type="compositionally biased region" description="Polar residues" evidence="1">
    <location>
        <begin position="32"/>
        <end position="45"/>
    </location>
</feature>
<dbReference type="AlphaFoldDB" id="A0A6A0A7K2"/>
<proteinExistence type="predicted"/>
<dbReference type="Proteomes" id="UP000485058">
    <property type="component" value="Unassembled WGS sequence"/>
</dbReference>
<sequence length="174" mass="19177">MLQLVRHHDAAAASAASSTHKRRGEDGMEPSPSRQRASRNASQDVVTKEMIDDTLTDLMTQEWGVPLHLLRGDGLAKLLRMVAVYPGTYLALQRLDDQLAPMRAERSHFGCSVSFDGYTDESARSMLNATVTTPSGSMLESAIDTGNNKKTSVYLKRNNKKTSVYMCAFAFKFG</sequence>
<evidence type="ECO:0000313" key="2">
    <source>
        <dbReference type="EMBL" id="GFH28555.1"/>
    </source>
</evidence>
<evidence type="ECO:0000256" key="1">
    <source>
        <dbReference type="SAM" id="MobiDB-lite"/>
    </source>
</evidence>
<name>A0A6A0A7K2_HAELA</name>
<accession>A0A6A0A7K2</accession>
<evidence type="ECO:0000313" key="3">
    <source>
        <dbReference type="Proteomes" id="UP000485058"/>
    </source>
</evidence>
<feature type="region of interest" description="Disordered" evidence="1">
    <location>
        <begin position="1"/>
        <end position="45"/>
    </location>
</feature>
<reference evidence="2 3" key="1">
    <citation type="submission" date="2020-02" db="EMBL/GenBank/DDBJ databases">
        <title>Draft genome sequence of Haematococcus lacustris strain NIES-144.</title>
        <authorList>
            <person name="Morimoto D."/>
            <person name="Nakagawa S."/>
            <person name="Yoshida T."/>
            <person name="Sawayama S."/>
        </authorList>
    </citation>
    <scope>NUCLEOTIDE SEQUENCE [LARGE SCALE GENOMIC DNA]</scope>
    <source>
        <strain evidence="2 3">NIES-144</strain>
    </source>
</reference>
<feature type="compositionally biased region" description="Basic and acidic residues" evidence="1">
    <location>
        <begin position="1"/>
        <end position="10"/>
    </location>
</feature>
<gene>
    <name evidence="2" type="ORF">HaLaN_27065</name>
</gene>